<evidence type="ECO:0000313" key="2">
    <source>
        <dbReference type="EMBL" id="AAM30175.1"/>
    </source>
</evidence>
<sequence length="84" mass="9587">MASIWRIKSVAYLSDNSTCGPHGTTLTSFPYLDTYMSGPCEVFTFVKLYPLAKVIDLTSTCYYVWHSILIFFYLIIVMNYGFCG</sequence>
<proteinExistence type="predicted"/>
<gene>
    <name evidence="2" type="ordered locus">MM_0479</name>
</gene>
<evidence type="ECO:0000313" key="3">
    <source>
        <dbReference type="Proteomes" id="UP000000595"/>
    </source>
</evidence>
<keyword evidence="1" id="KW-0812">Transmembrane</keyword>
<reference evidence="2 3" key="1">
    <citation type="journal article" date="2002" name="J. Mol. Microbiol. Biotechnol.">
        <title>The genome of Methanosarcina mazei: evidence for lateral gene transfer between Bacteria and Archaea.</title>
        <authorList>
            <person name="Deppenmeier U."/>
            <person name="Johann A."/>
            <person name="Hartsch T."/>
            <person name="Merkl R."/>
            <person name="Schmitz R.A."/>
            <person name="Martinez-Arias R."/>
            <person name="Henne A."/>
            <person name="Wiezer A."/>
            <person name="Baumer S."/>
            <person name="Jacobi C."/>
            <person name="Bruggemann H."/>
            <person name="Lienard T."/>
            <person name="Christmann A."/>
            <person name="Bomeke M."/>
            <person name="Steckel S."/>
            <person name="Bhattacharyya A."/>
            <person name="Lykidis A."/>
            <person name="Overbeek R."/>
            <person name="Klenk H.P."/>
            <person name="Gunsalus R.P."/>
            <person name="Fritz H.J."/>
            <person name="Gottschalk G."/>
        </authorList>
    </citation>
    <scope>NUCLEOTIDE SEQUENCE [LARGE SCALE GENOMIC DNA]</scope>
    <source>
        <strain evidence="3">ATCC BAA-159 / DSM 3647 / Goe1 / Go1 / JCM 11833 / OCM 88</strain>
    </source>
</reference>
<dbReference type="EMBL" id="AE008384">
    <property type="protein sequence ID" value="AAM30175.1"/>
    <property type="molecule type" value="Genomic_DNA"/>
</dbReference>
<dbReference type="HOGENOM" id="CLU_2519788_0_0_2"/>
<evidence type="ECO:0000256" key="1">
    <source>
        <dbReference type="SAM" id="Phobius"/>
    </source>
</evidence>
<dbReference type="AlphaFoldDB" id="Q8PZL3"/>
<keyword evidence="1" id="KW-1133">Transmembrane helix</keyword>
<name>Q8PZL3_METMA</name>
<organism evidence="2 3">
    <name type="scientific">Methanosarcina mazei (strain ATCC BAA-159 / DSM 3647 / Goe1 / Go1 / JCM 11833 / OCM 88)</name>
    <name type="common">Methanosarcina frisia</name>
    <dbReference type="NCBI Taxonomy" id="192952"/>
    <lineage>
        <taxon>Archaea</taxon>
        <taxon>Methanobacteriati</taxon>
        <taxon>Methanobacteriota</taxon>
        <taxon>Stenosarchaea group</taxon>
        <taxon>Methanomicrobia</taxon>
        <taxon>Methanosarcinales</taxon>
        <taxon>Methanosarcinaceae</taxon>
        <taxon>Methanosarcina</taxon>
    </lineage>
</organism>
<feature type="transmembrane region" description="Helical" evidence="1">
    <location>
        <begin position="63"/>
        <end position="82"/>
    </location>
</feature>
<dbReference type="KEGG" id="mma:MM_0479"/>
<dbReference type="Proteomes" id="UP000000595">
    <property type="component" value="Chromosome"/>
</dbReference>
<protein>
    <submittedName>
        <fullName evidence="2">Conserved protein</fullName>
    </submittedName>
</protein>
<keyword evidence="1" id="KW-0472">Membrane</keyword>
<accession>Q8PZL3</accession>